<feature type="transmembrane region" description="Helical" evidence="2">
    <location>
        <begin position="348"/>
        <end position="369"/>
    </location>
</feature>
<reference evidence="3 4" key="1">
    <citation type="journal article" date="2020" name="Syst. Appl. Microbiol.">
        <title>Arthrospiribacter ruber gen. nov., sp. nov., a novel bacterium isolated from Arthrospira cultures.</title>
        <authorList>
            <person name="Waleron M."/>
            <person name="Misztak A."/>
            <person name="Waleron M.M."/>
            <person name="Furmaniak M."/>
            <person name="Mrozik A."/>
            <person name="Waleron K."/>
        </authorList>
    </citation>
    <scope>NUCLEOTIDE SEQUENCE [LARGE SCALE GENOMIC DNA]</scope>
    <source>
        <strain evidence="3 4">DPMB0001</strain>
    </source>
</reference>
<evidence type="ECO:0000256" key="1">
    <source>
        <dbReference type="SAM" id="MobiDB-lite"/>
    </source>
</evidence>
<protein>
    <submittedName>
        <fullName evidence="3">PepSY domain-containing protein</fullName>
    </submittedName>
</protein>
<dbReference type="PROSITE" id="PS51257">
    <property type="entry name" value="PROKAR_LIPOPROTEIN"/>
    <property type="match status" value="1"/>
</dbReference>
<evidence type="ECO:0000313" key="4">
    <source>
        <dbReference type="Proteomes" id="UP000727490"/>
    </source>
</evidence>
<comment type="caution">
    <text evidence="3">The sequence shown here is derived from an EMBL/GenBank/DDBJ whole genome shotgun (WGS) entry which is preliminary data.</text>
</comment>
<keyword evidence="4" id="KW-1185">Reference proteome</keyword>
<dbReference type="EMBL" id="RPHB01000008">
    <property type="protein sequence ID" value="MBW3469567.1"/>
    <property type="molecule type" value="Genomic_DNA"/>
</dbReference>
<dbReference type="PANTHER" id="PTHR34219:SF3">
    <property type="entry name" value="BLL7967 PROTEIN"/>
    <property type="match status" value="1"/>
</dbReference>
<dbReference type="InterPro" id="IPR005625">
    <property type="entry name" value="PepSY-ass_TM"/>
</dbReference>
<dbReference type="RefSeq" id="WP_219292767.1">
    <property type="nucleotide sequence ID" value="NZ_RPHB01000008.1"/>
</dbReference>
<dbReference type="Pfam" id="PF03929">
    <property type="entry name" value="PepSY_TM"/>
    <property type="match status" value="1"/>
</dbReference>
<feature type="compositionally biased region" description="Polar residues" evidence="1">
    <location>
        <begin position="378"/>
        <end position="397"/>
    </location>
</feature>
<organism evidence="3 4">
    <name type="scientific">Arthrospiribacter ruber</name>
    <dbReference type="NCBI Taxonomy" id="2487934"/>
    <lineage>
        <taxon>Bacteria</taxon>
        <taxon>Pseudomonadati</taxon>
        <taxon>Bacteroidota</taxon>
        <taxon>Cytophagia</taxon>
        <taxon>Cytophagales</taxon>
        <taxon>Cyclobacteriaceae</taxon>
        <taxon>Arthrospiribacter</taxon>
    </lineage>
</organism>
<feature type="transmembrane region" description="Helical" evidence="2">
    <location>
        <begin position="12"/>
        <end position="34"/>
    </location>
</feature>
<proteinExistence type="predicted"/>
<evidence type="ECO:0000313" key="3">
    <source>
        <dbReference type="EMBL" id="MBW3469567.1"/>
    </source>
</evidence>
<evidence type="ECO:0000256" key="2">
    <source>
        <dbReference type="SAM" id="Phobius"/>
    </source>
</evidence>
<dbReference type="PANTHER" id="PTHR34219">
    <property type="entry name" value="IRON-REGULATED INNER MEMBRANE PROTEIN-RELATED"/>
    <property type="match status" value="1"/>
</dbReference>
<feature type="transmembrane region" description="Helical" evidence="2">
    <location>
        <begin position="150"/>
        <end position="170"/>
    </location>
</feature>
<keyword evidence="2" id="KW-0472">Membrane</keyword>
<name>A0A951J124_9BACT</name>
<sequence>MNIKKAIAKLHLWFGLASGLVVFVVAITGCLLVFQEELKDIFYHDWRFVSKENKAESEVLPSVLFKNVREVLPRQELKTLYFGQSKDPNRSLLFWAYDPAIENYYGIYVNQYNGDVIKIFEWKNNFKDDFFGRIDDLHTTLWMGKIGRDVIGISTIFFVVLLISGLILWWPKNRKSTGQRLWFKWKGTTKWRRKNYDLHNVFGFYSLIFSLLIALTGLVMAYNWMRDAVYFVASGGAPKTEHTDFSSLLDDYNQMEAMQTLDLIYSKFRIENPEIEQFTVHEPTLDPNPVEIVASDKNYVRSDEFHFHPLTGELVEIEQFKDKNLGEKILRLNYPIHSGLILGLPGKILAFFASLVAASLPITGFYIWWGRRKKATKNRPSSKGIGQNKNSISKPVI</sequence>
<feature type="transmembrane region" description="Helical" evidence="2">
    <location>
        <begin position="202"/>
        <end position="225"/>
    </location>
</feature>
<accession>A0A951J124</accession>
<keyword evidence="2" id="KW-1133">Transmembrane helix</keyword>
<dbReference type="AlphaFoldDB" id="A0A951J124"/>
<gene>
    <name evidence="3" type="ORF">EGN73_17345</name>
</gene>
<keyword evidence="2" id="KW-0812">Transmembrane</keyword>
<dbReference type="Proteomes" id="UP000727490">
    <property type="component" value="Unassembled WGS sequence"/>
</dbReference>
<feature type="region of interest" description="Disordered" evidence="1">
    <location>
        <begin position="376"/>
        <end position="397"/>
    </location>
</feature>